<dbReference type="PANTHER" id="PTHR34957:SF1">
    <property type="entry name" value="NUCLEAR TRANSPORT FACTOR 2 (NTF2) FAMILY PROTEIN"/>
    <property type="match status" value="1"/>
</dbReference>
<protein>
    <submittedName>
        <fullName evidence="3">DUF4440 domain-containing protein</fullName>
    </submittedName>
</protein>
<gene>
    <name evidence="3" type="ORF">GTQ45_12390</name>
</gene>
<dbReference type="EMBL" id="WXYQ01000009">
    <property type="protein sequence ID" value="NBG96534.1"/>
    <property type="molecule type" value="Genomic_DNA"/>
</dbReference>
<proteinExistence type="predicted"/>
<feature type="region of interest" description="Disordered" evidence="1">
    <location>
        <begin position="119"/>
        <end position="142"/>
    </location>
</feature>
<dbReference type="RefSeq" id="WP_027841308.1">
    <property type="nucleotide sequence ID" value="NZ_BMHN01000001.1"/>
</dbReference>
<dbReference type="SUPFAM" id="SSF54427">
    <property type="entry name" value="NTF2-like"/>
    <property type="match status" value="1"/>
</dbReference>
<keyword evidence="4" id="KW-1185">Reference proteome</keyword>
<dbReference type="Gene3D" id="3.10.450.50">
    <property type="match status" value="1"/>
</dbReference>
<dbReference type="Pfam" id="PF13474">
    <property type="entry name" value="SnoaL_3"/>
    <property type="match status" value="1"/>
</dbReference>
<dbReference type="AlphaFoldDB" id="A0A845QDP2"/>
<dbReference type="OrthoDB" id="9786718at2"/>
<dbReference type="InterPro" id="IPR037401">
    <property type="entry name" value="SnoaL-like"/>
</dbReference>
<accession>A0A845QDP2</accession>
<evidence type="ECO:0000259" key="2">
    <source>
        <dbReference type="Pfam" id="PF13474"/>
    </source>
</evidence>
<dbReference type="PANTHER" id="PTHR34957">
    <property type="entry name" value="NUCLEAR TRANSPORT FACTOR 2 (NTF2) FAMILY PROTEIN"/>
    <property type="match status" value="1"/>
</dbReference>
<organism evidence="3 4">
    <name type="scientific">Pyruvatibacter mobilis</name>
    <dbReference type="NCBI Taxonomy" id="1712261"/>
    <lineage>
        <taxon>Bacteria</taxon>
        <taxon>Pseudomonadati</taxon>
        <taxon>Pseudomonadota</taxon>
        <taxon>Alphaproteobacteria</taxon>
        <taxon>Hyphomicrobiales</taxon>
        <taxon>Parvibaculaceae</taxon>
        <taxon>Pyruvatibacter</taxon>
    </lineage>
</organism>
<evidence type="ECO:0000256" key="1">
    <source>
        <dbReference type="SAM" id="MobiDB-lite"/>
    </source>
</evidence>
<feature type="compositionally biased region" description="Acidic residues" evidence="1">
    <location>
        <begin position="130"/>
        <end position="142"/>
    </location>
</feature>
<dbReference type="GeneID" id="300654102"/>
<reference evidence="3 4" key="1">
    <citation type="journal article" date="2016" name="Int. J. Syst. Evol. Microbiol.">
        <title>Pyruvatibacter mobilis gen. nov., sp. nov., a marine bacterium from the culture broth of Picochlorum sp. 122.</title>
        <authorList>
            <person name="Wang G."/>
            <person name="Tang M."/>
            <person name="Wu H."/>
            <person name="Dai S."/>
            <person name="Li T."/>
            <person name="Chen C."/>
            <person name="He H."/>
            <person name="Fan J."/>
            <person name="Xiang W."/>
            <person name="Li X."/>
        </authorList>
    </citation>
    <scope>NUCLEOTIDE SEQUENCE [LARGE SCALE GENOMIC DNA]</scope>
    <source>
        <strain evidence="3 4">GYP-11</strain>
    </source>
</reference>
<name>A0A845QDP2_9HYPH</name>
<comment type="caution">
    <text evidence="3">The sequence shown here is derived from an EMBL/GenBank/DDBJ whole genome shotgun (WGS) entry which is preliminary data.</text>
</comment>
<sequence length="142" mass="15133">MSQHAALLFANEAFYRAFADKDMRAMANVWAHDDTVRCLHPGWAPLVGVEEVLGSFQAIFDGPAPPAITPAAAEVAIHGAGPDGDGAVGIVTCYERIGGDFLLATNIFRREKDGGWRLVHHQAGPANDPPAEEDDDGPDTIN</sequence>
<dbReference type="InterPro" id="IPR032710">
    <property type="entry name" value="NTF2-like_dom_sf"/>
</dbReference>
<evidence type="ECO:0000313" key="4">
    <source>
        <dbReference type="Proteomes" id="UP000470384"/>
    </source>
</evidence>
<feature type="domain" description="SnoaL-like" evidence="2">
    <location>
        <begin position="10"/>
        <end position="123"/>
    </location>
</feature>
<dbReference type="Proteomes" id="UP000470384">
    <property type="component" value="Unassembled WGS sequence"/>
</dbReference>
<evidence type="ECO:0000313" key="3">
    <source>
        <dbReference type="EMBL" id="NBG96534.1"/>
    </source>
</evidence>